<dbReference type="InterPro" id="IPR036069">
    <property type="entry name" value="DUF34/NIF3_sf"/>
</dbReference>
<feature type="binding site" evidence="4">
    <location>
        <position position="220"/>
    </location>
    <ligand>
        <name>a divalent metal cation</name>
        <dbReference type="ChEBI" id="CHEBI:60240"/>
        <label>1</label>
    </ligand>
</feature>
<organism evidence="5 6">
    <name type="scientific">Bacillus manliponensis</name>
    <dbReference type="NCBI Taxonomy" id="574376"/>
    <lineage>
        <taxon>Bacteria</taxon>
        <taxon>Bacillati</taxon>
        <taxon>Bacillota</taxon>
        <taxon>Bacilli</taxon>
        <taxon>Bacillales</taxon>
        <taxon>Bacillaceae</taxon>
        <taxon>Bacillus</taxon>
        <taxon>Bacillus cereus group</taxon>
    </lineage>
</organism>
<reference evidence="5 6" key="1">
    <citation type="submission" date="2014-06" db="EMBL/GenBank/DDBJ databases">
        <title>Draft genome sequence of Bacillus manliponensis JCM 15802 (MCCC 1A00708).</title>
        <authorList>
            <person name="Lai Q."/>
            <person name="Liu Y."/>
            <person name="Shao Z."/>
        </authorList>
    </citation>
    <scope>NUCLEOTIDE SEQUENCE [LARGE SCALE GENOMIC DNA]</scope>
    <source>
        <strain evidence="5 6">JCM 15802</strain>
    </source>
</reference>
<dbReference type="PANTHER" id="PTHR13799">
    <property type="entry name" value="NGG1 INTERACTING FACTOR 3"/>
    <property type="match status" value="1"/>
</dbReference>
<comment type="caution">
    <text evidence="5">The sequence shown here is derived from an EMBL/GenBank/DDBJ whole genome shotgun (WGS) entry which is preliminary data.</text>
</comment>
<keyword evidence="3 4" id="KW-0479">Metal-binding</keyword>
<dbReference type="SUPFAM" id="SSF102705">
    <property type="entry name" value="NIF3 (NGG1p interacting factor 3)-like"/>
    <property type="match status" value="1"/>
</dbReference>
<accession>A0A073JWR6</accession>
<dbReference type="eggNOG" id="COG0327">
    <property type="taxonomic scope" value="Bacteria"/>
</dbReference>
<dbReference type="Pfam" id="PF01784">
    <property type="entry name" value="DUF34_NIF3"/>
    <property type="match status" value="1"/>
</dbReference>
<dbReference type="GO" id="GO:0046872">
    <property type="term" value="F:metal ion binding"/>
    <property type="evidence" value="ECO:0007669"/>
    <property type="project" value="UniProtKB-KW"/>
</dbReference>
<dbReference type="Gene3D" id="3.40.1390.30">
    <property type="entry name" value="NIF3 (NGG1p interacting factor 3)-like"/>
    <property type="match status" value="2"/>
</dbReference>
<protein>
    <recommendedName>
        <fullName evidence="2">GTP cyclohydrolase 1 type 2 homolog</fullName>
    </recommendedName>
</protein>
<dbReference type="InterPro" id="IPR002678">
    <property type="entry name" value="DUF34/NIF3"/>
</dbReference>
<evidence type="ECO:0000256" key="2">
    <source>
        <dbReference type="ARBA" id="ARBA00022112"/>
    </source>
</evidence>
<dbReference type="GO" id="GO:0005737">
    <property type="term" value="C:cytoplasm"/>
    <property type="evidence" value="ECO:0007669"/>
    <property type="project" value="TreeGrafter"/>
</dbReference>
<name>A0A073JWR6_9BACI</name>
<evidence type="ECO:0000256" key="3">
    <source>
        <dbReference type="ARBA" id="ARBA00022723"/>
    </source>
</evidence>
<dbReference type="PANTHER" id="PTHR13799:SF14">
    <property type="entry name" value="GTP CYCLOHYDROLASE 1 TYPE 2 HOMOLOG"/>
    <property type="match status" value="1"/>
</dbReference>
<dbReference type="RefSeq" id="WP_034639904.1">
    <property type="nucleotide sequence ID" value="NZ_CBCSJC010000012.1"/>
</dbReference>
<evidence type="ECO:0000313" key="5">
    <source>
        <dbReference type="EMBL" id="KEK18745.1"/>
    </source>
</evidence>
<dbReference type="EMBL" id="JOTN01000011">
    <property type="protein sequence ID" value="KEK18745.1"/>
    <property type="molecule type" value="Genomic_DNA"/>
</dbReference>
<sequence length="249" mass="28911">MNIKQFQKYIETLFGQHLHKYGDDEYGFTNTSKEEFQKIGYATNLTVETIEEARKHDIEMIITHHAAWSFIHGMEEACIQKLKEYNINHFWIHLPLDFVKFGTCTSLFQEINMDEIVTYSTYEEEELPGIGEYHEPISFTQLVNRVEEALEESVKAWRNNDKEVKRIAILTGAGNNTNLIKYALESGCDTYITGEKTLYTVQYAKFAGVNLIVGSHTFTEIFGVESFAKRLKEMDETLQIVKLQEEHLE</sequence>
<evidence type="ECO:0000313" key="6">
    <source>
        <dbReference type="Proteomes" id="UP000027822"/>
    </source>
</evidence>
<feature type="binding site" evidence="4">
    <location>
        <position position="97"/>
    </location>
    <ligand>
        <name>a divalent metal cation</name>
        <dbReference type="ChEBI" id="CHEBI:60240"/>
        <label>1</label>
    </ligand>
</feature>
<feature type="binding site" evidence="4">
    <location>
        <position position="216"/>
    </location>
    <ligand>
        <name>a divalent metal cation</name>
        <dbReference type="ChEBI" id="CHEBI:60240"/>
        <label>1</label>
    </ligand>
</feature>
<dbReference type="Proteomes" id="UP000027822">
    <property type="component" value="Unassembled WGS sequence"/>
</dbReference>
<dbReference type="AlphaFoldDB" id="A0A073JWR6"/>
<keyword evidence="6" id="KW-1185">Reference proteome</keyword>
<gene>
    <name evidence="5" type="ORF">BAMA_02915</name>
</gene>
<evidence type="ECO:0000256" key="1">
    <source>
        <dbReference type="ARBA" id="ARBA00006964"/>
    </source>
</evidence>
<feature type="binding site" evidence="4">
    <location>
        <position position="65"/>
    </location>
    <ligand>
        <name>a divalent metal cation</name>
        <dbReference type="ChEBI" id="CHEBI:60240"/>
        <label>1</label>
    </ligand>
</feature>
<dbReference type="OrthoDB" id="9792792at2"/>
<feature type="binding site" evidence="4">
    <location>
        <position position="64"/>
    </location>
    <ligand>
        <name>a divalent metal cation</name>
        <dbReference type="ChEBI" id="CHEBI:60240"/>
        <label>2</label>
    </ligand>
</feature>
<proteinExistence type="inferred from homology"/>
<dbReference type="STRING" id="574376.BAMA_02915"/>
<evidence type="ECO:0000256" key="4">
    <source>
        <dbReference type="PIRSR" id="PIRSR602678-1"/>
    </source>
</evidence>
<comment type="similarity">
    <text evidence="1">Belongs to the GTP cyclohydrolase I type 2/NIF3 family.</text>
</comment>